<keyword evidence="2 6" id="KW-0812">Transmembrane</keyword>
<dbReference type="AlphaFoldDB" id="A0A9P4MNC7"/>
<evidence type="ECO:0000256" key="7">
    <source>
        <dbReference type="SAM" id="SignalP"/>
    </source>
</evidence>
<gene>
    <name evidence="8" type="ORF">K461DRAFT_291057</name>
</gene>
<evidence type="ECO:0000313" key="9">
    <source>
        <dbReference type="Proteomes" id="UP000799439"/>
    </source>
</evidence>
<dbReference type="PANTHER" id="PTHR15549">
    <property type="entry name" value="PAIRED IMMUNOGLOBULIN-LIKE TYPE 2 RECEPTOR"/>
    <property type="match status" value="1"/>
</dbReference>
<reference evidence="8" key="1">
    <citation type="journal article" date="2020" name="Stud. Mycol.">
        <title>101 Dothideomycetes genomes: a test case for predicting lifestyles and emergence of pathogens.</title>
        <authorList>
            <person name="Haridas S."/>
            <person name="Albert R."/>
            <person name="Binder M."/>
            <person name="Bloem J."/>
            <person name="Labutti K."/>
            <person name="Salamov A."/>
            <person name="Andreopoulos B."/>
            <person name="Baker S."/>
            <person name="Barry K."/>
            <person name="Bills G."/>
            <person name="Bluhm B."/>
            <person name="Cannon C."/>
            <person name="Castanera R."/>
            <person name="Culley D."/>
            <person name="Daum C."/>
            <person name="Ezra D."/>
            <person name="Gonzalez J."/>
            <person name="Henrissat B."/>
            <person name="Kuo A."/>
            <person name="Liang C."/>
            <person name="Lipzen A."/>
            <person name="Lutzoni F."/>
            <person name="Magnuson J."/>
            <person name="Mondo S."/>
            <person name="Nolan M."/>
            <person name="Ohm R."/>
            <person name="Pangilinan J."/>
            <person name="Park H.-J."/>
            <person name="Ramirez L."/>
            <person name="Alfaro M."/>
            <person name="Sun H."/>
            <person name="Tritt A."/>
            <person name="Yoshinaga Y."/>
            <person name="Zwiers L.-H."/>
            <person name="Turgeon B."/>
            <person name="Goodwin S."/>
            <person name="Spatafora J."/>
            <person name="Crous P."/>
            <person name="Grigoriev I."/>
        </authorList>
    </citation>
    <scope>NUCLEOTIDE SEQUENCE</scope>
    <source>
        <strain evidence="8">CBS 260.36</strain>
    </source>
</reference>
<dbReference type="OrthoDB" id="5390143at2759"/>
<dbReference type="EMBL" id="ML996082">
    <property type="protein sequence ID" value="KAF2156104.1"/>
    <property type="molecule type" value="Genomic_DNA"/>
</dbReference>
<feature type="transmembrane region" description="Helical" evidence="6">
    <location>
        <begin position="193"/>
        <end position="217"/>
    </location>
</feature>
<feature type="compositionally biased region" description="Basic and acidic residues" evidence="5">
    <location>
        <begin position="300"/>
        <end position="311"/>
    </location>
</feature>
<dbReference type="InterPro" id="IPR051694">
    <property type="entry name" value="Immunoregulatory_rcpt-like"/>
</dbReference>
<keyword evidence="9" id="KW-1185">Reference proteome</keyword>
<comment type="subcellular location">
    <subcellularLocation>
        <location evidence="1">Membrane</location>
        <topology evidence="1">Single-pass membrane protein</topology>
    </subcellularLocation>
</comment>
<keyword evidence="4 6" id="KW-0472">Membrane</keyword>
<name>A0A9P4MNC7_9PEZI</name>
<feature type="signal peptide" evidence="7">
    <location>
        <begin position="1"/>
        <end position="20"/>
    </location>
</feature>
<accession>A0A9P4MNC7</accession>
<keyword evidence="3 6" id="KW-1133">Transmembrane helix</keyword>
<proteinExistence type="predicted"/>
<feature type="region of interest" description="Disordered" evidence="5">
    <location>
        <begin position="227"/>
        <end position="247"/>
    </location>
</feature>
<feature type="region of interest" description="Disordered" evidence="5">
    <location>
        <begin position="135"/>
        <end position="162"/>
    </location>
</feature>
<evidence type="ECO:0000256" key="4">
    <source>
        <dbReference type="ARBA" id="ARBA00023136"/>
    </source>
</evidence>
<evidence type="ECO:0000256" key="2">
    <source>
        <dbReference type="ARBA" id="ARBA00022692"/>
    </source>
</evidence>
<protein>
    <recommendedName>
        <fullName evidence="10">Mid2 domain-containing protein</fullName>
    </recommendedName>
</protein>
<evidence type="ECO:0000256" key="5">
    <source>
        <dbReference type="SAM" id="MobiDB-lite"/>
    </source>
</evidence>
<dbReference type="Proteomes" id="UP000799439">
    <property type="component" value="Unassembled WGS sequence"/>
</dbReference>
<keyword evidence="7" id="KW-0732">Signal</keyword>
<evidence type="ECO:0000256" key="6">
    <source>
        <dbReference type="SAM" id="Phobius"/>
    </source>
</evidence>
<evidence type="ECO:0000256" key="3">
    <source>
        <dbReference type="ARBA" id="ARBA00022989"/>
    </source>
</evidence>
<organism evidence="8 9">
    <name type="scientific">Myriangium duriaei CBS 260.36</name>
    <dbReference type="NCBI Taxonomy" id="1168546"/>
    <lineage>
        <taxon>Eukaryota</taxon>
        <taxon>Fungi</taxon>
        <taxon>Dikarya</taxon>
        <taxon>Ascomycota</taxon>
        <taxon>Pezizomycotina</taxon>
        <taxon>Dothideomycetes</taxon>
        <taxon>Dothideomycetidae</taxon>
        <taxon>Myriangiales</taxon>
        <taxon>Myriangiaceae</taxon>
        <taxon>Myriangium</taxon>
    </lineage>
</organism>
<comment type="caution">
    <text evidence="8">The sequence shown here is derived from an EMBL/GenBank/DDBJ whole genome shotgun (WGS) entry which is preliminary data.</text>
</comment>
<sequence length="311" mass="32946">MAMMRLFLLVVASILPFAQAQATTNYFISPPVPEGDNQFQNNPVYTVGDQIKLQWQTNYTRVSLIWWQNNNDSYQTVDGLENVVSSSPFTWNLSLTGKFSLKGGNVFFFQMYDAGSNSQTMFSSHYFNITDKSSTTSSTTSSSSSATPTPTSSTTSSSATGISTAPAATSAAATSAAAEASHSSGGLSSGAKVGLGVGVGLGVVALVGLGAILALLFRRRRENHTQLASAGTPAMQHQQPMSPAPQSQEYPFYAPSTHGSQAPAYAHYDNTPPPNVFGHGNTGAHTHMQPSEMPANAQRSELDAAHHAEKE</sequence>
<evidence type="ECO:0000256" key="1">
    <source>
        <dbReference type="ARBA" id="ARBA00004167"/>
    </source>
</evidence>
<evidence type="ECO:0000313" key="8">
    <source>
        <dbReference type="EMBL" id="KAF2156104.1"/>
    </source>
</evidence>
<dbReference type="GO" id="GO:0071944">
    <property type="term" value="C:cell periphery"/>
    <property type="evidence" value="ECO:0007669"/>
    <property type="project" value="UniProtKB-ARBA"/>
</dbReference>
<evidence type="ECO:0008006" key="10">
    <source>
        <dbReference type="Google" id="ProtNLM"/>
    </source>
</evidence>
<feature type="region of interest" description="Disordered" evidence="5">
    <location>
        <begin position="261"/>
        <end position="311"/>
    </location>
</feature>
<feature type="chain" id="PRO_5040394820" description="Mid2 domain-containing protein" evidence="7">
    <location>
        <begin position="21"/>
        <end position="311"/>
    </location>
</feature>
<dbReference type="GO" id="GO:0016020">
    <property type="term" value="C:membrane"/>
    <property type="evidence" value="ECO:0007669"/>
    <property type="project" value="UniProtKB-SubCell"/>
</dbReference>